<comment type="caution">
    <text evidence="4">The sequence shown here is derived from an EMBL/GenBank/DDBJ whole genome shotgun (WGS) entry which is preliminary data.</text>
</comment>
<accession>A0A4Y4DTN2</accession>
<feature type="binding site" evidence="2">
    <location>
        <position position="173"/>
    </location>
    <ligand>
        <name>Mn(2+)</name>
        <dbReference type="ChEBI" id="CHEBI:29035"/>
        <label>1</label>
    </ligand>
</feature>
<dbReference type="Gene3D" id="3.30.70.360">
    <property type="match status" value="1"/>
</dbReference>
<dbReference type="InterPro" id="IPR036264">
    <property type="entry name" value="Bact_exopeptidase_dim_dom"/>
</dbReference>
<feature type="binding site" evidence="2">
    <location>
        <position position="111"/>
    </location>
    <ligand>
        <name>Mn(2+)</name>
        <dbReference type="ChEBI" id="CHEBI:29035"/>
        <label>2</label>
    </ligand>
</feature>
<name>A0A4Y4DTN2_GLUUR</name>
<dbReference type="AlphaFoldDB" id="A0A4Y4DTN2"/>
<evidence type="ECO:0000256" key="2">
    <source>
        <dbReference type="PIRSR" id="PIRSR005962-1"/>
    </source>
</evidence>
<feature type="binding site" evidence="2">
    <location>
        <position position="109"/>
    </location>
    <ligand>
        <name>Mn(2+)</name>
        <dbReference type="ChEBI" id="CHEBI:29035"/>
        <label>2</label>
    </ligand>
</feature>
<feature type="domain" description="Peptidase M20 dimerisation" evidence="3">
    <location>
        <begin position="197"/>
        <end position="276"/>
    </location>
</feature>
<reference evidence="4 5" key="1">
    <citation type="submission" date="2019-06" db="EMBL/GenBank/DDBJ databases">
        <title>Whole genome shotgun sequence of Glutamicibacter uratoxydans NBRC 15515.</title>
        <authorList>
            <person name="Hosoyama A."/>
            <person name="Uohara A."/>
            <person name="Ohji S."/>
            <person name="Ichikawa N."/>
        </authorList>
    </citation>
    <scope>NUCLEOTIDE SEQUENCE [LARGE SCALE GENOMIC DNA]</scope>
    <source>
        <strain evidence="4 5">NBRC 15515</strain>
    </source>
</reference>
<dbReference type="OrthoDB" id="9777385at2"/>
<keyword evidence="2" id="KW-0464">Manganese</keyword>
<keyword evidence="2" id="KW-0479">Metal-binding</keyword>
<comment type="cofactor">
    <cofactor evidence="2">
        <name>Mn(2+)</name>
        <dbReference type="ChEBI" id="CHEBI:29035"/>
    </cofactor>
    <text evidence="2">The Mn(2+) ion enhances activity.</text>
</comment>
<dbReference type="Gene3D" id="3.40.630.10">
    <property type="entry name" value="Zn peptidases"/>
    <property type="match status" value="1"/>
</dbReference>
<protein>
    <submittedName>
        <fullName evidence="4">Amidohydrolase</fullName>
    </submittedName>
</protein>
<dbReference type="Pfam" id="PF01546">
    <property type="entry name" value="Peptidase_M20"/>
    <property type="match status" value="1"/>
</dbReference>
<dbReference type="FunFam" id="3.30.70.360:FF:000001">
    <property type="entry name" value="N-acetyldiaminopimelate deacetylase"/>
    <property type="match status" value="1"/>
</dbReference>
<dbReference type="RefSeq" id="WP_141363599.1">
    <property type="nucleotide sequence ID" value="NZ_BAAAJL010000003.1"/>
</dbReference>
<dbReference type="GO" id="GO:0046872">
    <property type="term" value="F:metal ion binding"/>
    <property type="evidence" value="ECO:0007669"/>
    <property type="project" value="UniProtKB-KW"/>
</dbReference>
<gene>
    <name evidence="4" type="ORF">AUR04nite_13730</name>
</gene>
<dbReference type="InterPro" id="IPR017439">
    <property type="entry name" value="Amidohydrolase"/>
</dbReference>
<dbReference type="InterPro" id="IPR002933">
    <property type="entry name" value="Peptidase_M20"/>
</dbReference>
<keyword evidence="1 4" id="KW-0378">Hydrolase</keyword>
<evidence type="ECO:0000313" key="5">
    <source>
        <dbReference type="Proteomes" id="UP000316612"/>
    </source>
</evidence>
<dbReference type="EMBL" id="BJNY01000007">
    <property type="protein sequence ID" value="GED05841.1"/>
    <property type="molecule type" value="Genomic_DNA"/>
</dbReference>
<dbReference type="InterPro" id="IPR011650">
    <property type="entry name" value="Peptidase_M20_dimer"/>
</dbReference>
<sequence length="408" mass="43678">MTLSTQSITDDAQEIFGDVRNLRHALHREPEVGLYLPSTQEKVLNWLEPLGYELSLGKDLSSVTAVLRGGAAKENAPTVLLRGDMDGLPVKEKTGVDYASQTGDTMHACGHDMHVAMLAGAATLLAERKEQLPGDVVLMFQPGEEGFDGAGHMIREGVLDAAGKRADVAYGIHVMSGIGTNGEIMSRPGAIMSASDGLYVTVRGKGGHGSAPFMAKDPVGAAAEMVTALQMMVTRNFDAFDPVVISVGVFNAGNARNVIPETAHFEATIRSFSPQAHDKLQCLVPLLLQGIAKAHGLEVEIDYRPEYPVTANHAENTNFARSAAIELFGDACYTEMAQPLTGSEDFSRVLQEVPGAFIFLSALAPGETDETAQYNHSPYAHFDDSVLSRGTALYTYLATRSLTELSAH</sequence>
<proteinExistence type="predicted"/>
<dbReference type="PANTHER" id="PTHR11014">
    <property type="entry name" value="PEPTIDASE M20 FAMILY MEMBER"/>
    <property type="match status" value="1"/>
</dbReference>
<evidence type="ECO:0000313" key="4">
    <source>
        <dbReference type="EMBL" id="GED05841.1"/>
    </source>
</evidence>
<dbReference type="PIRSF" id="PIRSF005962">
    <property type="entry name" value="Pept_M20D_amidohydro"/>
    <property type="match status" value="1"/>
</dbReference>
<organism evidence="4 5">
    <name type="scientific">Glutamicibacter uratoxydans</name>
    <name type="common">Arthrobacter uratoxydans</name>
    <dbReference type="NCBI Taxonomy" id="43667"/>
    <lineage>
        <taxon>Bacteria</taxon>
        <taxon>Bacillati</taxon>
        <taxon>Actinomycetota</taxon>
        <taxon>Actinomycetes</taxon>
        <taxon>Micrococcales</taxon>
        <taxon>Micrococcaceae</taxon>
        <taxon>Glutamicibacter</taxon>
    </lineage>
</organism>
<feature type="binding site" evidence="2">
    <location>
        <position position="376"/>
    </location>
    <ligand>
        <name>Mn(2+)</name>
        <dbReference type="ChEBI" id="CHEBI:29035"/>
        <label>2</label>
    </ligand>
</feature>
<dbReference type="CDD" id="cd03886">
    <property type="entry name" value="M20_Acy1"/>
    <property type="match status" value="1"/>
</dbReference>
<evidence type="ECO:0000256" key="1">
    <source>
        <dbReference type="ARBA" id="ARBA00022801"/>
    </source>
</evidence>
<dbReference type="Proteomes" id="UP000316612">
    <property type="component" value="Unassembled WGS sequence"/>
</dbReference>
<keyword evidence="5" id="KW-1185">Reference proteome</keyword>
<dbReference type="SUPFAM" id="SSF55031">
    <property type="entry name" value="Bacterial exopeptidase dimerisation domain"/>
    <property type="match status" value="1"/>
</dbReference>
<dbReference type="GO" id="GO:0050118">
    <property type="term" value="F:N-acetyldiaminopimelate deacetylase activity"/>
    <property type="evidence" value="ECO:0007669"/>
    <property type="project" value="UniProtKB-ARBA"/>
</dbReference>
<dbReference type="PANTHER" id="PTHR11014:SF63">
    <property type="entry name" value="METALLOPEPTIDASE, PUTATIVE (AFU_ORTHOLOGUE AFUA_6G09600)-RELATED"/>
    <property type="match status" value="1"/>
</dbReference>
<dbReference type="NCBIfam" id="TIGR01891">
    <property type="entry name" value="amidohydrolases"/>
    <property type="match status" value="1"/>
</dbReference>
<dbReference type="SUPFAM" id="SSF53187">
    <property type="entry name" value="Zn-dependent exopeptidases"/>
    <property type="match status" value="1"/>
</dbReference>
<dbReference type="Pfam" id="PF07687">
    <property type="entry name" value="M20_dimer"/>
    <property type="match status" value="1"/>
</dbReference>
<evidence type="ECO:0000259" key="3">
    <source>
        <dbReference type="Pfam" id="PF07687"/>
    </source>
</evidence>
<dbReference type="GO" id="GO:0019877">
    <property type="term" value="P:diaminopimelate biosynthetic process"/>
    <property type="evidence" value="ECO:0007669"/>
    <property type="project" value="UniProtKB-ARBA"/>
</dbReference>
<feature type="binding site" evidence="2">
    <location>
        <position position="145"/>
    </location>
    <ligand>
        <name>Mn(2+)</name>
        <dbReference type="ChEBI" id="CHEBI:29035"/>
        <label>2</label>
    </ligand>
</feature>